<evidence type="ECO:0000313" key="2">
    <source>
        <dbReference type="Proteomes" id="UP001630127"/>
    </source>
</evidence>
<evidence type="ECO:0000313" key="1">
    <source>
        <dbReference type="EMBL" id="KAL3498891.1"/>
    </source>
</evidence>
<dbReference type="EMBL" id="JBJUIK010000017">
    <property type="protein sequence ID" value="KAL3498891.1"/>
    <property type="molecule type" value="Genomic_DNA"/>
</dbReference>
<accession>A0ABD2XU39</accession>
<protein>
    <submittedName>
        <fullName evidence="1">Uncharacterized protein</fullName>
    </submittedName>
</protein>
<proteinExistence type="predicted"/>
<gene>
    <name evidence="1" type="ORF">ACH5RR_041623</name>
</gene>
<dbReference type="Proteomes" id="UP001630127">
    <property type="component" value="Unassembled WGS sequence"/>
</dbReference>
<sequence length="189" mass="22382">MGPRKRVGDGKSIRIWEDRWLPNSSTGRVSTEKPIGCEVVLVSQLINGFRWNQELIRSMFNDEDTKSILEIPISLRRYKDTFFWMFSTSGDYTVQSGYNAAKDEMIRNQNIRRGREEISCLNEETRVWRELWKLNTKHKIKTLSGSVYIRFCLQMETYFRELVKGIKGVRCVMEGWNPLNISYFFVKMQ</sequence>
<dbReference type="AlphaFoldDB" id="A0ABD2XU39"/>
<comment type="caution">
    <text evidence="1">The sequence shown here is derived from an EMBL/GenBank/DDBJ whole genome shotgun (WGS) entry which is preliminary data.</text>
</comment>
<keyword evidence="2" id="KW-1185">Reference proteome</keyword>
<name>A0ABD2XU39_9GENT</name>
<organism evidence="1 2">
    <name type="scientific">Cinchona calisaya</name>
    <dbReference type="NCBI Taxonomy" id="153742"/>
    <lineage>
        <taxon>Eukaryota</taxon>
        <taxon>Viridiplantae</taxon>
        <taxon>Streptophyta</taxon>
        <taxon>Embryophyta</taxon>
        <taxon>Tracheophyta</taxon>
        <taxon>Spermatophyta</taxon>
        <taxon>Magnoliopsida</taxon>
        <taxon>eudicotyledons</taxon>
        <taxon>Gunneridae</taxon>
        <taxon>Pentapetalae</taxon>
        <taxon>asterids</taxon>
        <taxon>lamiids</taxon>
        <taxon>Gentianales</taxon>
        <taxon>Rubiaceae</taxon>
        <taxon>Cinchonoideae</taxon>
        <taxon>Cinchoneae</taxon>
        <taxon>Cinchona</taxon>
    </lineage>
</organism>
<reference evidence="1 2" key="1">
    <citation type="submission" date="2024-11" db="EMBL/GenBank/DDBJ databases">
        <title>A near-complete genome assembly of Cinchona calisaya.</title>
        <authorList>
            <person name="Lian D.C."/>
            <person name="Zhao X.W."/>
            <person name="Wei L."/>
        </authorList>
    </citation>
    <scope>NUCLEOTIDE SEQUENCE [LARGE SCALE GENOMIC DNA]</scope>
    <source>
        <tissue evidence="1">Nenye</tissue>
    </source>
</reference>